<evidence type="ECO:0000256" key="3">
    <source>
        <dbReference type="ARBA" id="ARBA00022771"/>
    </source>
</evidence>
<gene>
    <name evidence="7" type="ORF">FCALED_LOCUS7492</name>
</gene>
<dbReference type="Pfam" id="PF05699">
    <property type="entry name" value="Dimer_Tnp_hAT"/>
    <property type="match status" value="1"/>
</dbReference>
<comment type="caution">
    <text evidence="7">The sequence shown here is derived from an EMBL/GenBank/DDBJ whole genome shotgun (WGS) entry which is preliminary data.</text>
</comment>
<dbReference type="AlphaFoldDB" id="A0A9N9G474"/>
<proteinExistence type="predicted"/>
<keyword evidence="2" id="KW-0479">Metal-binding</keyword>
<keyword evidence="5" id="KW-0539">Nucleus</keyword>
<protein>
    <submittedName>
        <fullName evidence="7">13568_t:CDS:1</fullName>
    </submittedName>
</protein>
<evidence type="ECO:0000259" key="6">
    <source>
        <dbReference type="Pfam" id="PF05699"/>
    </source>
</evidence>
<keyword evidence="3" id="KW-0863">Zinc-finger</keyword>
<dbReference type="GO" id="GO:0005634">
    <property type="term" value="C:nucleus"/>
    <property type="evidence" value="ECO:0007669"/>
    <property type="project" value="UniProtKB-SubCell"/>
</dbReference>
<evidence type="ECO:0000256" key="2">
    <source>
        <dbReference type="ARBA" id="ARBA00022723"/>
    </source>
</evidence>
<dbReference type="GO" id="GO:0008270">
    <property type="term" value="F:zinc ion binding"/>
    <property type="evidence" value="ECO:0007669"/>
    <property type="project" value="UniProtKB-KW"/>
</dbReference>
<dbReference type="GO" id="GO:0046983">
    <property type="term" value="F:protein dimerization activity"/>
    <property type="evidence" value="ECO:0007669"/>
    <property type="project" value="InterPro"/>
</dbReference>
<sequence length="187" mass="21761">MTAADQKELESLFARAIYFTGIPFNILKNEDIKVFFAKACPLFKLPTRQSLSTTLLDQECKDIRTVTNHLLNKTQYFCLTTDGLVREENASQVLNELVEYVSQTGGFAKRYLWGNIKEKPINWWNLLKAQYLILSQVAFKILLIPVTLAANKQNWSAFSFIYTKLCNQLHNERVEKIVFIYWNLKIL</sequence>
<organism evidence="7 8">
    <name type="scientific">Funneliformis caledonium</name>
    <dbReference type="NCBI Taxonomy" id="1117310"/>
    <lineage>
        <taxon>Eukaryota</taxon>
        <taxon>Fungi</taxon>
        <taxon>Fungi incertae sedis</taxon>
        <taxon>Mucoromycota</taxon>
        <taxon>Glomeromycotina</taxon>
        <taxon>Glomeromycetes</taxon>
        <taxon>Glomerales</taxon>
        <taxon>Glomeraceae</taxon>
        <taxon>Funneliformis</taxon>
    </lineage>
</organism>
<dbReference type="EMBL" id="CAJVPQ010001997">
    <property type="protein sequence ID" value="CAG8578943.1"/>
    <property type="molecule type" value="Genomic_DNA"/>
</dbReference>
<evidence type="ECO:0000313" key="7">
    <source>
        <dbReference type="EMBL" id="CAG8578943.1"/>
    </source>
</evidence>
<evidence type="ECO:0000256" key="4">
    <source>
        <dbReference type="ARBA" id="ARBA00022833"/>
    </source>
</evidence>
<comment type="subcellular location">
    <subcellularLocation>
        <location evidence="1">Nucleus</location>
    </subcellularLocation>
</comment>
<dbReference type="Proteomes" id="UP000789570">
    <property type="component" value="Unassembled WGS sequence"/>
</dbReference>
<dbReference type="InterPro" id="IPR052035">
    <property type="entry name" value="ZnF_BED_domain_contain"/>
</dbReference>
<evidence type="ECO:0000256" key="1">
    <source>
        <dbReference type="ARBA" id="ARBA00004123"/>
    </source>
</evidence>
<dbReference type="PANTHER" id="PTHR46481:SF10">
    <property type="entry name" value="ZINC FINGER BED DOMAIN-CONTAINING PROTEIN 39"/>
    <property type="match status" value="1"/>
</dbReference>
<name>A0A9N9G474_9GLOM</name>
<accession>A0A9N9G474</accession>
<dbReference type="SUPFAM" id="SSF53098">
    <property type="entry name" value="Ribonuclease H-like"/>
    <property type="match status" value="1"/>
</dbReference>
<evidence type="ECO:0000313" key="8">
    <source>
        <dbReference type="Proteomes" id="UP000789570"/>
    </source>
</evidence>
<dbReference type="PANTHER" id="PTHR46481">
    <property type="entry name" value="ZINC FINGER BED DOMAIN-CONTAINING PROTEIN 4"/>
    <property type="match status" value="1"/>
</dbReference>
<dbReference type="OrthoDB" id="2447169at2759"/>
<keyword evidence="4" id="KW-0862">Zinc</keyword>
<dbReference type="InterPro" id="IPR008906">
    <property type="entry name" value="HATC_C_dom"/>
</dbReference>
<reference evidence="7" key="1">
    <citation type="submission" date="2021-06" db="EMBL/GenBank/DDBJ databases">
        <authorList>
            <person name="Kallberg Y."/>
            <person name="Tangrot J."/>
            <person name="Rosling A."/>
        </authorList>
    </citation>
    <scope>NUCLEOTIDE SEQUENCE</scope>
    <source>
        <strain evidence="7">UK204</strain>
    </source>
</reference>
<keyword evidence="8" id="KW-1185">Reference proteome</keyword>
<feature type="domain" description="HAT C-terminal dimerisation" evidence="6">
    <location>
        <begin position="116"/>
        <end position="181"/>
    </location>
</feature>
<evidence type="ECO:0000256" key="5">
    <source>
        <dbReference type="ARBA" id="ARBA00023242"/>
    </source>
</evidence>
<dbReference type="InterPro" id="IPR012337">
    <property type="entry name" value="RNaseH-like_sf"/>
</dbReference>